<keyword evidence="1" id="KW-0472">Membrane</keyword>
<proteinExistence type="predicted"/>
<organism evidence="2">
    <name type="scientific">Mimiviridae sp. ChoanoV1</name>
    <dbReference type="NCBI Taxonomy" id="2596887"/>
    <lineage>
        <taxon>Viruses</taxon>
        <taxon>Varidnaviria</taxon>
        <taxon>Bamfordvirae</taxon>
        <taxon>Nucleocytoviricota</taxon>
        <taxon>Megaviricetes</taxon>
        <taxon>Imitervirales</taxon>
        <taxon>Schizomimiviridae</taxon>
    </lineage>
</organism>
<evidence type="ECO:0008006" key="3">
    <source>
        <dbReference type="Google" id="ProtNLM"/>
    </source>
</evidence>
<reference evidence="2" key="1">
    <citation type="submission" date="2018-11" db="EMBL/GenBank/DDBJ databases">
        <title>A distinct lineage of giant viruses engineers rhodopsin photosystems in predatory marine eukaryotes.</title>
        <authorList>
            <person name="Needham D.M."/>
            <person name="Yoshizawa S."/>
            <person name="Hosaka T."/>
            <person name="Poirier C."/>
            <person name="Choi C.-J."/>
            <person name="Hehenberger E."/>
            <person name="Irwin N.A.T."/>
            <person name="Wilken S."/>
            <person name="Yung C.-M."/>
            <person name="Bachy C."/>
            <person name="Kurihara R."/>
            <person name="Nakajima Y."/>
            <person name="Kojima K."/>
            <person name="Kimura-Someya T."/>
            <person name="Leonard G."/>
            <person name="Malmstrom R.R."/>
            <person name="Mende D."/>
            <person name="Olson D.K."/>
            <person name="Sudo Y."/>
            <person name="Sudek S."/>
            <person name="Richards T.A."/>
            <person name="DeLong E.F."/>
            <person name="Keeling P.J."/>
            <person name="Santoro A.E."/>
            <person name="Shirouzu M."/>
            <person name="Iwasaki W."/>
            <person name="Worden A.Z."/>
        </authorList>
    </citation>
    <scope>NUCLEOTIDE SEQUENCE</scope>
</reference>
<dbReference type="EMBL" id="MK250092">
    <property type="protein sequence ID" value="QDY52441.1"/>
    <property type="molecule type" value="Genomic_DNA"/>
</dbReference>
<evidence type="ECO:0000313" key="2">
    <source>
        <dbReference type="EMBL" id="QDY52441.1"/>
    </source>
</evidence>
<evidence type="ECO:0000256" key="1">
    <source>
        <dbReference type="SAM" id="Phobius"/>
    </source>
</evidence>
<feature type="transmembrane region" description="Helical" evidence="1">
    <location>
        <begin position="293"/>
        <end position="312"/>
    </location>
</feature>
<keyword evidence="1" id="KW-1133">Transmembrane helix</keyword>
<sequence>MDLLKNPKITLYYFFQYFYQKTNYSNLKNCIYFSSFLGTYFLITNFLNIFQTLNFNILNFSYWFCLGVASSIGLGFGLHTGFLFLFPLVVKVAIMSTDCYDFEIYGDNAFICNHSNMTLIQNKILILPIYKKIALESFAWAIGTAFGEVPPYLISRFDRLNRSNSFNFSSFTDSKIMRFLNKITIDLLLKYRFWAILLLSSYPNAAFDLCGIASGHYLIPFKEFISATIIGKSFIKTPLQCYLLIKLFVSDSIEILINRLPKIISNPILNLIISYKNKLRYPYEIQNEGFTCLYLLSLIWNLGILFLVVYFIKSTIETIAEKQKKK</sequence>
<feature type="transmembrane region" description="Helical" evidence="1">
    <location>
        <begin position="31"/>
        <end position="50"/>
    </location>
</feature>
<accession>A0A5B8IQH4</accession>
<gene>
    <name evidence="2" type="ORF">8_38</name>
</gene>
<name>A0A5B8IQH4_9VIRU</name>
<protein>
    <recommendedName>
        <fullName evidence="3">SNARE associated Golgi protein</fullName>
    </recommendedName>
</protein>
<keyword evidence="1" id="KW-0812">Transmembrane</keyword>
<feature type="transmembrane region" description="Helical" evidence="1">
    <location>
        <begin position="62"/>
        <end position="90"/>
    </location>
</feature>